<sequence length="191" mass="21193">MFRKIFISSLLVVCVNSIAIPQDIKETTEITTEPPVTILNNELLGTTENSTTSKEQESVYKKPQRTRVSTTSTEPAIILNQESKAGVNGSYNWTFQASDGTNAKQVAGTKMIGNRTIIGDIHGSYGYVDNDGQKHLIDYTANEFGYFPKGPDIFPEIASFLQYLEAHVKTLKKETVEIKPNITESQLGQKE</sequence>
<keyword evidence="6" id="KW-1185">Reference proteome</keyword>
<dbReference type="PANTHER" id="PTHR10380">
    <property type="entry name" value="CUTICLE PROTEIN"/>
    <property type="match status" value="1"/>
</dbReference>
<dbReference type="PANTHER" id="PTHR10380:SF173">
    <property type="entry name" value="CUTICULAR PROTEIN 47EF, ISOFORM C-RELATED"/>
    <property type="match status" value="1"/>
</dbReference>
<proteinExistence type="predicted"/>
<feature type="compositionally biased region" description="Polar residues" evidence="3">
    <location>
        <begin position="42"/>
        <end position="53"/>
    </location>
</feature>
<accession>A0ABD1FAM2</accession>
<evidence type="ECO:0000313" key="5">
    <source>
        <dbReference type="EMBL" id="KAL1513532.1"/>
    </source>
</evidence>
<feature type="region of interest" description="Disordered" evidence="3">
    <location>
        <begin position="42"/>
        <end position="72"/>
    </location>
</feature>
<gene>
    <name evidence="5" type="ORF">ABEB36_002933</name>
</gene>
<dbReference type="InterPro" id="IPR000618">
    <property type="entry name" value="Insect_cuticle"/>
</dbReference>
<dbReference type="EMBL" id="JBDJPC010000002">
    <property type="protein sequence ID" value="KAL1513532.1"/>
    <property type="molecule type" value="Genomic_DNA"/>
</dbReference>
<dbReference type="Proteomes" id="UP001566132">
    <property type="component" value="Unassembled WGS sequence"/>
</dbReference>
<keyword evidence="4" id="KW-0732">Signal</keyword>
<name>A0ABD1FAM2_HYPHA</name>
<dbReference type="InterPro" id="IPR050468">
    <property type="entry name" value="Cuticle_Struct_Prot"/>
</dbReference>
<dbReference type="PROSITE" id="PS00233">
    <property type="entry name" value="CHIT_BIND_RR_1"/>
    <property type="match status" value="1"/>
</dbReference>
<comment type="caution">
    <text evidence="5">The sequence shown here is derived from an EMBL/GenBank/DDBJ whole genome shotgun (WGS) entry which is preliminary data.</text>
</comment>
<evidence type="ECO:0000256" key="2">
    <source>
        <dbReference type="PROSITE-ProRule" id="PRU00497"/>
    </source>
</evidence>
<keyword evidence="1 2" id="KW-0193">Cuticle</keyword>
<feature type="signal peptide" evidence="4">
    <location>
        <begin position="1"/>
        <end position="17"/>
    </location>
</feature>
<evidence type="ECO:0000256" key="3">
    <source>
        <dbReference type="SAM" id="MobiDB-lite"/>
    </source>
</evidence>
<organism evidence="5 6">
    <name type="scientific">Hypothenemus hampei</name>
    <name type="common">Coffee berry borer</name>
    <dbReference type="NCBI Taxonomy" id="57062"/>
    <lineage>
        <taxon>Eukaryota</taxon>
        <taxon>Metazoa</taxon>
        <taxon>Ecdysozoa</taxon>
        <taxon>Arthropoda</taxon>
        <taxon>Hexapoda</taxon>
        <taxon>Insecta</taxon>
        <taxon>Pterygota</taxon>
        <taxon>Neoptera</taxon>
        <taxon>Endopterygota</taxon>
        <taxon>Coleoptera</taxon>
        <taxon>Polyphaga</taxon>
        <taxon>Cucujiformia</taxon>
        <taxon>Curculionidae</taxon>
        <taxon>Scolytinae</taxon>
        <taxon>Hypothenemus</taxon>
    </lineage>
</organism>
<evidence type="ECO:0000313" key="6">
    <source>
        <dbReference type="Proteomes" id="UP001566132"/>
    </source>
</evidence>
<evidence type="ECO:0000256" key="1">
    <source>
        <dbReference type="ARBA" id="ARBA00022460"/>
    </source>
</evidence>
<dbReference type="InterPro" id="IPR031311">
    <property type="entry name" value="CHIT_BIND_RR_consensus"/>
</dbReference>
<dbReference type="PRINTS" id="PR00947">
    <property type="entry name" value="CUTICLE"/>
</dbReference>
<dbReference type="PROSITE" id="PS51155">
    <property type="entry name" value="CHIT_BIND_RR_2"/>
    <property type="match status" value="1"/>
</dbReference>
<feature type="chain" id="PRO_5044757693" evidence="4">
    <location>
        <begin position="18"/>
        <end position="191"/>
    </location>
</feature>
<dbReference type="Pfam" id="PF00379">
    <property type="entry name" value="Chitin_bind_4"/>
    <property type="match status" value="1"/>
</dbReference>
<protein>
    <submittedName>
        <fullName evidence="5">Uncharacterized protein</fullName>
    </submittedName>
</protein>
<reference evidence="5 6" key="1">
    <citation type="submission" date="2024-05" db="EMBL/GenBank/DDBJ databases">
        <title>Genetic variation in Jamaican populations of the coffee berry borer (Hypothenemus hampei).</title>
        <authorList>
            <person name="Errbii M."/>
            <person name="Myrie A."/>
        </authorList>
    </citation>
    <scope>NUCLEOTIDE SEQUENCE [LARGE SCALE GENOMIC DNA]</scope>
    <source>
        <strain evidence="5">JA-Hopewell-2020-01-JO</strain>
        <tissue evidence="5">Whole body</tissue>
    </source>
</reference>
<dbReference type="AlphaFoldDB" id="A0ABD1FAM2"/>
<evidence type="ECO:0000256" key="4">
    <source>
        <dbReference type="SAM" id="SignalP"/>
    </source>
</evidence>
<dbReference type="GO" id="GO:0042302">
    <property type="term" value="F:structural constituent of cuticle"/>
    <property type="evidence" value="ECO:0007669"/>
    <property type="project" value="UniProtKB-UniRule"/>
</dbReference>